<feature type="compositionally biased region" description="Basic and acidic residues" evidence="4">
    <location>
        <begin position="995"/>
        <end position="1013"/>
    </location>
</feature>
<keyword evidence="2" id="KW-0964">Secreted</keyword>
<dbReference type="InterPro" id="IPR028994">
    <property type="entry name" value="Integrin_alpha_N"/>
</dbReference>
<dbReference type="InterPro" id="IPR038343">
    <property type="entry name" value="DUF4951_sf"/>
</dbReference>
<evidence type="ECO:0000256" key="1">
    <source>
        <dbReference type="ARBA" id="ARBA00004613"/>
    </source>
</evidence>
<dbReference type="SUPFAM" id="SSF69318">
    <property type="entry name" value="Integrin alpha N-terminal domain"/>
    <property type="match status" value="1"/>
</dbReference>
<dbReference type="EMBL" id="JACHND010000001">
    <property type="protein sequence ID" value="MBB4705944.1"/>
    <property type="molecule type" value="Genomic_DNA"/>
</dbReference>
<evidence type="ECO:0000259" key="5">
    <source>
        <dbReference type="Pfam" id="PF12255"/>
    </source>
</evidence>
<reference evidence="7 8" key="1">
    <citation type="submission" date="2020-08" db="EMBL/GenBank/DDBJ databases">
        <title>Sequencing the genomes of 1000 actinobacteria strains.</title>
        <authorList>
            <person name="Klenk H.-P."/>
        </authorList>
    </citation>
    <scope>NUCLEOTIDE SEQUENCE [LARGE SCALE GENOMIC DNA]</scope>
    <source>
        <strain evidence="7 8">DSM 45784</strain>
    </source>
</reference>
<feature type="region of interest" description="Disordered" evidence="4">
    <location>
        <begin position="1777"/>
        <end position="1802"/>
    </location>
</feature>
<dbReference type="GO" id="GO:0005737">
    <property type="term" value="C:cytoplasm"/>
    <property type="evidence" value="ECO:0007669"/>
    <property type="project" value="InterPro"/>
</dbReference>
<dbReference type="InterPro" id="IPR022045">
    <property type="entry name" value="TcdB_toxin_mid/N"/>
</dbReference>
<feature type="compositionally biased region" description="Gly residues" evidence="4">
    <location>
        <begin position="1033"/>
        <end position="1042"/>
    </location>
</feature>
<name>A0A7W7DFL4_9ACTN</name>
<dbReference type="Gene3D" id="4.10.640.20">
    <property type="match status" value="1"/>
</dbReference>
<dbReference type="RefSeq" id="WP_184887968.1">
    <property type="nucleotide sequence ID" value="NZ_BOOV01000003.1"/>
</dbReference>
<dbReference type="Pfam" id="PF12255">
    <property type="entry name" value="TcdB_toxin_midC"/>
    <property type="match status" value="1"/>
</dbReference>
<comment type="subcellular location">
    <subcellularLocation>
        <location evidence="1">Secreted</location>
    </subcellularLocation>
</comment>
<evidence type="ECO:0000256" key="4">
    <source>
        <dbReference type="SAM" id="MobiDB-lite"/>
    </source>
</evidence>
<dbReference type="PRINTS" id="PR00394">
    <property type="entry name" value="RHSPROTEIN"/>
</dbReference>
<dbReference type="PANTHER" id="PTHR32305:SF15">
    <property type="entry name" value="PROTEIN RHSA-RELATED"/>
    <property type="match status" value="1"/>
</dbReference>
<evidence type="ECO:0000313" key="8">
    <source>
        <dbReference type="Proteomes" id="UP000542210"/>
    </source>
</evidence>
<feature type="compositionally biased region" description="Gly residues" evidence="4">
    <location>
        <begin position="2819"/>
        <end position="2850"/>
    </location>
</feature>
<dbReference type="NCBIfam" id="TIGR01643">
    <property type="entry name" value="YD_repeat_2x"/>
    <property type="match status" value="1"/>
</dbReference>
<evidence type="ECO:0000256" key="3">
    <source>
        <dbReference type="ARBA" id="ARBA00023026"/>
    </source>
</evidence>
<evidence type="ECO:0000256" key="2">
    <source>
        <dbReference type="ARBA" id="ARBA00022525"/>
    </source>
</evidence>
<feature type="region of interest" description="Disordered" evidence="4">
    <location>
        <begin position="1"/>
        <end position="109"/>
    </location>
</feature>
<feature type="compositionally biased region" description="Low complexity" evidence="4">
    <location>
        <begin position="10"/>
        <end position="54"/>
    </location>
</feature>
<proteinExistence type="predicted"/>
<feature type="region of interest" description="Disordered" evidence="4">
    <location>
        <begin position="2036"/>
        <end position="2088"/>
    </location>
</feature>
<dbReference type="NCBIfam" id="TIGR03696">
    <property type="entry name" value="Rhs_assc_core"/>
    <property type="match status" value="1"/>
</dbReference>
<feature type="region of interest" description="Disordered" evidence="4">
    <location>
        <begin position="2795"/>
        <end position="2897"/>
    </location>
</feature>
<dbReference type="InterPro" id="IPR022385">
    <property type="entry name" value="Rhs_assc_core"/>
</dbReference>
<feature type="region of interest" description="Disordered" evidence="4">
    <location>
        <begin position="986"/>
        <end position="1042"/>
    </location>
</feature>
<comment type="caution">
    <text evidence="7">The sequence shown here is derived from an EMBL/GenBank/DDBJ whole genome shotgun (WGS) entry which is preliminary data.</text>
</comment>
<dbReference type="Pfam" id="PF12256">
    <property type="entry name" value="TcdB_toxin_midN"/>
    <property type="match status" value="1"/>
</dbReference>
<feature type="domain" description="Insecticide toxin TcdB middle/N-terminal" evidence="6">
    <location>
        <begin position="851"/>
        <end position="982"/>
    </location>
</feature>
<dbReference type="Proteomes" id="UP000542210">
    <property type="component" value="Unassembled WGS sequence"/>
</dbReference>
<keyword evidence="3" id="KW-0843">Virulence</keyword>
<dbReference type="InterPro" id="IPR003284">
    <property type="entry name" value="Sal_SpvB"/>
</dbReference>
<feature type="compositionally biased region" description="Low complexity" evidence="4">
    <location>
        <begin position="2809"/>
        <end position="2818"/>
    </location>
</feature>
<dbReference type="Pfam" id="PF16309">
    <property type="entry name" value="DUF4951"/>
    <property type="match status" value="1"/>
</dbReference>
<organism evidence="7 8">
    <name type="scientific">Sphaerisporangium siamense</name>
    <dbReference type="NCBI Taxonomy" id="795645"/>
    <lineage>
        <taxon>Bacteria</taxon>
        <taxon>Bacillati</taxon>
        <taxon>Actinomycetota</taxon>
        <taxon>Actinomycetes</taxon>
        <taxon>Streptosporangiales</taxon>
        <taxon>Streptosporangiaceae</taxon>
        <taxon>Sphaerisporangium</taxon>
    </lineage>
</organism>
<dbReference type="InterPro" id="IPR050708">
    <property type="entry name" value="T6SS_VgrG/RHS"/>
</dbReference>
<keyword evidence="8" id="KW-1185">Reference proteome</keyword>
<dbReference type="PANTHER" id="PTHR32305">
    <property type="match status" value="1"/>
</dbReference>
<gene>
    <name evidence="7" type="ORF">BJ982_007488</name>
</gene>
<sequence>MQPLPPPGVPASGPAASASGTDAFRTTSGSTSGTTSGTGAPGTAAASGTEGPAAPVQPDSAGPSWPQGPAAPPALSVPKGGGAIRGLGEKFSANPATGTGTLTVPIPTTPGRSGFGPRLALHYDSVAGNGPFGLGWNLGLPMITRKTDKGLPRYQDAPAEGRTAGGDGCQDAFVSEGAAVGDHRQDVPPGSEGLCDDGEDVFVLSGAEDLVPVLSHDGGRWRRRPVHRMEGGRRYRVERYRPRVEGQYARVERWTAVESGEQHWRTITADGVTHHFGLTAHSRIADPAAPGRVFTWLLSRSHDTAGNLVVYEYKPEDDAGVDADLPHERRRAPAARTANRYLKRVRYGNRTPYTPAPVPDPHESTPPDGPVSGAVPVHGPHGSAPRGDVSSGLAPVGDGGGPAGSAGDEARGDAGGWLFEVVLDYGEHDGDAPTPREVREWGRRADPFSTYRAGFEVRAYRLCRRVLMFHHFPDEPGVGENCLVRATELAYRGDPARGERVLTVLEAVRPWGYRRRDDGGYVRRGMPPVEFGYETPGADTGPHIADPGPLATLPGAESVPPGTVPARWADLDGDGLPGILADQGGTWFYAANLGEGRFAAPRQVATLPSGAALLGWPAGPALRSAARRAATSATVADLDGDGRLEFVRLSGPAPGYVERDDKGGWSAFVPFERRPTADVTAPYTQLADLTGDGLADLLVTQDDGVTWYPGRGLAGFDPARRAFFAGDDPLTGVREPLLLRTDPTEAVYLADMSGDGLNDLVRVRPGEVRYHPNLGYGRFGPAVVMDHSPWLDGPGAFDQRRVRLADVDGSGTTDLLYLHADGVHIYPNAAGNAFTERRVLGPGFPRADSLADVAVLDLLGRGTACLVWWSPAPVETGRRLRYLDLTGGVKPHLLTRVRNNLGAETLLTYASSTRFGLADRAAGRPWRTRLPFPVHVVERVEVRDLITRTRRVSRYVYHDGRYDGEEREFTGFGMVEQYDDETFPGPSAIAGGLRPPEHPRSGWDAPGTDHARTGEGVAGQGDARTGWDVPGTGHAGTGGGLPGTERSLLGEVTSEQVSPDMSDHVSVPPVLTRTWFHTGDPHLALPAPFPGDPPVPGDAIPSAVRLPGGHDAPWPVGREDDRQAWRALRGVALRRETYGLDGAAAQEVPYESVHSAYTVELLQPRTAGQPYAVLARHPRETVTVHRERGDDPRIGHELVLAVDDFGQATHTLTAAYGRRPHRERRTGPELSSEDVARQQRTHLMEQRTEYTNAVDGPDAYRTPQPAQRREAEILGLRPAGPLFTIEALATALGDPARLEKVPFTEWDTGARLEEVPSAECDAGTRPAARPARREVGRARVYYRADDLGGRLPLGVQESRGLPEQAYRLALTPDVVRALYGGRVDDAALAAAGYAADEHGWWTPSGRARYAPPGEDELAAAVAHFFVPRVFLDPFDTVTTVDYDRYDLLPLSTRDALGNVASAGERDPDGRVRGGGLDYRMLQPRLVSDPNGNRVAVAFDALGLVAGTAILGRADDPTGDSLDGFDPDPDEVAVLRYFADPGGLAGPLLGRATGRLLTDPFAFARSRDAARPHPPAAAALARERHAGDLGGDSPIQQTFTYSDGFGREIQTKSPAEPAPDRPDQARWAGSGWTVFTTKGKPLRTYEPFFSPTHLYEPDRRHGVSSVRCYDALERVVALLHPDGTWSKQVLTPWRQVAWDVNDTVLLDPARDPDVGGLLAPLVRAEERAGWRRWYPPRASGELGPQERRAALLAAGHAATPVTTDFDALARACRVVAHNRVDPDPQGPAGSRSSGSAGADSAGMSFIGEDFPGGDLAGTGFTGAGSTGRAGAVDVWYATRNLLDAEGTVRVVVDPLGRTVARNDVDLLARGGLVGDMDAGERRQLLDVTGVPVITWDARGHRTRAELDALRRPVRSLVSGGSLTGEILRELVVYGESVPGGERRNLRTRVAERRDGAGVATFDAYDAQGNLSRTTRRLATGFQDLPDWSADVELEERVYVSRTRHDALNRPVELTLPDGTVQRLTYNAANLLERLDATLPDTPAPAGPASDAPDGGAPGGGAPDDGIPDGDIPDGDIPDGGAPDGGGRSDEVFVAGVEYNARGQRVEIRHGNGVRTRYTYDPRTFRLVRQHTSAVAAGGARARGRAVLQDLRFFHDPAGNIVRAEDHARQDVFFRNRHVEPHASYRYDALYRLVEATGREHLGQVGGPPARAGLNPVPHPADGAALARYTQRFRYDPVGNLLHVTHRNAADSAAGWTREYVYDQPSRLEPERTANRLGAVREGGSPGGHPSTHGGHRFSYDEHGNTVHLPGVGDLTWTPEDQITRVSRAADGGTQATYYVYDAGGRRVRAVTTRTSSSGPPRPVSERVYLGGYEIGRAFTPGGDEEVRRDTVHVLDGERRVALVETRAAGRDRGPARLVRYQMDDQLGSARLELDAEARVLSAEEYHPYGTTALFAAASGVEAPKRYRYTGKERDPETGLYYYGARYYAPWLGRWVSCDPAGLTAGLNRYEYVQGRPIIANDPDGAFLNFIVQAVVGAAIGAVVGGGVEAIRQLVTEGRISDWGRVGAAAAGGAVTGAIAGLTGGASLGVQAAGVAVGAAAGGIVTRAINGERQTVGAVVVDAAIGLVTFGVIKGAGAGIRALRAPAASGAAAGGAAAGGEAAAGRAAGGTGGSGARGVATRAAAGEIPPKPSVPPWPQQFKNLNEFGKAFGWGSQLSREESRALARAFPQGRLQELGVTREMLEQWRSFYRYLERFEPRNPTAPGRAAFLDELMTRFFPTPGQAAAGAAAPAAAAGVAPGAQRHEDDDAAPAGPASAASPGGGAQPGAGQAGQPGAPGGRSGGGGAAGQGERGSDGAPLQLRRRLDSPGGSRIQLFPGTWNGPATTPNPRAVEPAPATPVLELRF</sequence>
<feature type="compositionally biased region" description="Low complexity" evidence="4">
    <location>
        <begin position="1787"/>
        <end position="1802"/>
    </location>
</feature>
<accession>A0A7W7DFL4</accession>
<dbReference type="Gene3D" id="2.180.10.10">
    <property type="entry name" value="RHS repeat-associated core"/>
    <property type="match status" value="1"/>
</dbReference>
<feature type="compositionally biased region" description="Acidic residues" evidence="4">
    <location>
        <begin position="2064"/>
        <end position="2075"/>
    </location>
</feature>
<feature type="region of interest" description="Disordered" evidence="4">
    <location>
        <begin position="346"/>
        <end position="411"/>
    </location>
</feature>
<protein>
    <submittedName>
        <fullName evidence="7">RHS repeat-associated protein</fullName>
    </submittedName>
</protein>
<feature type="domain" description="Insecticide toxin TcdB middle/C-terminal" evidence="5">
    <location>
        <begin position="1124"/>
        <end position="1255"/>
    </location>
</feature>
<dbReference type="Pfam" id="PF03534">
    <property type="entry name" value="SpvB"/>
    <property type="match status" value="2"/>
</dbReference>
<dbReference type="InterPro" id="IPR032538">
    <property type="entry name" value="DUF4951"/>
</dbReference>
<dbReference type="GO" id="GO:0005576">
    <property type="term" value="C:extracellular region"/>
    <property type="evidence" value="ECO:0007669"/>
    <property type="project" value="UniProtKB-SubCell"/>
</dbReference>
<dbReference type="InterPro" id="IPR006530">
    <property type="entry name" value="YD"/>
</dbReference>
<evidence type="ECO:0000259" key="6">
    <source>
        <dbReference type="Pfam" id="PF12256"/>
    </source>
</evidence>
<dbReference type="InterPro" id="IPR022044">
    <property type="entry name" value="TcdB_toxin_mid/C"/>
</dbReference>
<evidence type="ECO:0000313" key="7">
    <source>
        <dbReference type="EMBL" id="MBB4705944.1"/>
    </source>
</evidence>